<feature type="non-terminal residue" evidence="2">
    <location>
        <position position="1"/>
    </location>
</feature>
<comment type="caution">
    <text evidence="2">The sequence shown here is derived from an EMBL/GenBank/DDBJ whole genome shotgun (WGS) entry which is preliminary data.</text>
</comment>
<dbReference type="PANTHER" id="PTHR35046:SF9">
    <property type="entry name" value="RNA-DIRECTED DNA POLYMERASE"/>
    <property type="match status" value="1"/>
</dbReference>
<sequence>MSRKSSYPSFSWKDKEKEGTKKDNSPKKGSDKHEGQKEDSVIPPPSSSRSIMFGQMTHSIPMSKQEDQGKSSSDHMPQERDLLMVRRLISNVIGDEAGSQRENIFHKFLVLEKFCSIIIDAGSMRELVVDMQVLVAFTIGSYGDEVMCDVVSMKATYILLGKP</sequence>
<dbReference type="AlphaFoldDB" id="A0A371H0Z4"/>
<dbReference type="PANTHER" id="PTHR35046">
    <property type="entry name" value="ZINC KNUCKLE (CCHC-TYPE) FAMILY PROTEIN"/>
    <property type="match status" value="1"/>
</dbReference>
<keyword evidence="3" id="KW-1185">Reference proteome</keyword>
<evidence type="ECO:0000313" key="3">
    <source>
        <dbReference type="Proteomes" id="UP000257109"/>
    </source>
</evidence>
<gene>
    <name evidence="2" type="ORF">CR513_20987</name>
</gene>
<name>A0A371H0Z4_MUCPR</name>
<dbReference type="Proteomes" id="UP000257109">
    <property type="component" value="Unassembled WGS sequence"/>
</dbReference>
<feature type="compositionally biased region" description="Basic and acidic residues" evidence="1">
    <location>
        <begin position="64"/>
        <end position="77"/>
    </location>
</feature>
<proteinExistence type="predicted"/>
<evidence type="ECO:0000313" key="2">
    <source>
        <dbReference type="EMBL" id="RDX96356.1"/>
    </source>
</evidence>
<protein>
    <submittedName>
        <fullName evidence="2">Uncharacterized protein</fullName>
    </submittedName>
</protein>
<dbReference type="EMBL" id="QJKJ01003904">
    <property type="protein sequence ID" value="RDX96356.1"/>
    <property type="molecule type" value="Genomic_DNA"/>
</dbReference>
<feature type="compositionally biased region" description="Basic and acidic residues" evidence="1">
    <location>
        <begin position="12"/>
        <end position="40"/>
    </location>
</feature>
<accession>A0A371H0Z4</accession>
<reference evidence="2" key="1">
    <citation type="submission" date="2018-05" db="EMBL/GenBank/DDBJ databases">
        <title>Draft genome of Mucuna pruriens seed.</title>
        <authorList>
            <person name="Nnadi N.E."/>
            <person name="Vos R."/>
            <person name="Hasami M.H."/>
            <person name="Devisetty U.K."/>
            <person name="Aguiy J.C."/>
        </authorList>
    </citation>
    <scope>NUCLEOTIDE SEQUENCE [LARGE SCALE GENOMIC DNA]</scope>
    <source>
        <strain evidence="2">JCA_2017</strain>
    </source>
</reference>
<feature type="region of interest" description="Disordered" evidence="1">
    <location>
        <begin position="1"/>
        <end position="77"/>
    </location>
</feature>
<organism evidence="2 3">
    <name type="scientific">Mucuna pruriens</name>
    <name type="common">Velvet bean</name>
    <name type="synonym">Dolichos pruriens</name>
    <dbReference type="NCBI Taxonomy" id="157652"/>
    <lineage>
        <taxon>Eukaryota</taxon>
        <taxon>Viridiplantae</taxon>
        <taxon>Streptophyta</taxon>
        <taxon>Embryophyta</taxon>
        <taxon>Tracheophyta</taxon>
        <taxon>Spermatophyta</taxon>
        <taxon>Magnoliopsida</taxon>
        <taxon>eudicotyledons</taxon>
        <taxon>Gunneridae</taxon>
        <taxon>Pentapetalae</taxon>
        <taxon>rosids</taxon>
        <taxon>fabids</taxon>
        <taxon>Fabales</taxon>
        <taxon>Fabaceae</taxon>
        <taxon>Papilionoideae</taxon>
        <taxon>50 kb inversion clade</taxon>
        <taxon>NPAAA clade</taxon>
        <taxon>indigoferoid/millettioid clade</taxon>
        <taxon>Phaseoleae</taxon>
        <taxon>Mucuna</taxon>
    </lineage>
</organism>
<evidence type="ECO:0000256" key="1">
    <source>
        <dbReference type="SAM" id="MobiDB-lite"/>
    </source>
</evidence>